<sequence>MPLRTCTPSILLFLLLFVLPQIGAFPTTPSIHGRGRGGGSDNGFASEEEATPSTGGSYNGGSYASTKTQGSGNIPVWVGSVVIGVLVLGFGWCYVCKKRQMKR</sequence>
<accession>A0A4P9W1Z0</accession>
<evidence type="ECO:0000256" key="2">
    <source>
        <dbReference type="SAM" id="Phobius"/>
    </source>
</evidence>
<feature type="chain" id="PRO_5020727950" description="Transmembrane protein" evidence="3">
    <location>
        <begin position="25"/>
        <end position="103"/>
    </location>
</feature>
<keyword evidence="5" id="KW-1185">Reference proteome</keyword>
<organism evidence="4 5">
    <name type="scientific">Blyttiomyces helicus</name>
    <dbReference type="NCBI Taxonomy" id="388810"/>
    <lineage>
        <taxon>Eukaryota</taxon>
        <taxon>Fungi</taxon>
        <taxon>Fungi incertae sedis</taxon>
        <taxon>Chytridiomycota</taxon>
        <taxon>Chytridiomycota incertae sedis</taxon>
        <taxon>Chytridiomycetes</taxon>
        <taxon>Chytridiomycetes incertae sedis</taxon>
        <taxon>Blyttiomyces</taxon>
    </lineage>
</organism>
<gene>
    <name evidence="4" type="ORF">BDK51DRAFT_28257</name>
</gene>
<feature type="compositionally biased region" description="Polar residues" evidence="1">
    <location>
        <begin position="51"/>
        <end position="68"/>
    </location>
</feature>
<keyword evidence="2" id="KW-0472">Membrane</keyword>
<keyword evidence="2" id="KW-1133">Transmembrane helix</keyword>
<evidence type="ECO:0000313" key="4">
    <source>
        <dbReference type="EMBL" id="RKO86221.1"/>
    </source>
</evidence>
<feature type="signal peptide" evidence="3">
    <location>
        <begin position="1"/>
        <end position="24"/>
    </location>
</feature>
<keyword evidence="2" id="KW-0812">Transmembrane</keyword>
<reference evidence="5" key="1">
    <citation type="journal article" date="2018" name="Nat. Microbiol.">
        <title>Leveraging single-cell genomics to expand the fungal tree of life.</title>
        <authorList>
            <person name="Ahrendt S.R."/>
            <person name="Quandt C.A."/>
            <person name="Ciobanu D."/>
            <person name="Clum A."/>
            <person name="Salamov A."/>
            <person name="Andreopoulos B."/>
            <person name="Cheng J.F."/>
            <person name="Woyke T."/>
            <person name="Pelin A."/>
            <person name="Henrissat B."/>
            <person name="Reynolds N.K."/>
            <person name="Benny G.L."/>
            <person name="Smith M.E."/>
            <person name="James T.Y."/>
            <person name="Grigoriev I.V."/>
        </authorList>
    </citation>
    <scope>NUCLEOTIDE SEQUENCE [LARGE SCALE GENOMIC DNA]</scope>
</reference>
<evidence type="ECO:0000256" key="1">
    <source>
        <dbReference type="SAM" id="MobiDB-lite"/>
    </source>
</evidence>
<evidence type="ECO:0000313" key="5">
    <source>
        <dbReference type="Proteomes" id="UP000269721"/>
    </source>
</evidence>
<dbReference type="EMBL" id="KZ998380">
    <property type="protein sequence ID" value="RKO86221.1"/>
    <property type="molecule type" value="Genomic_DNA"/>
</dbReference>
<protein>
    <recommendedName>
        <fullName evidence="6">Transmembrane protein</fullName>
    </recommendedName>
</protein>
<dbReference type="Proteomes" id="UP000269721">
    <property type="component" value="Unassembled WGS sequence"/>
</dbReference>
<dbReference type="AlphaFoldDB" id="A0A4P9W1Z0"/>
<feature type="region of interest" description="Disordered" evidence="1">
    <location>
        <begin position="30"/>
        <end position="68"/>
    </location>
</feature>
<name>A0A4P9W1Z0_9FUNG</name>
<proteinExistence type="predicted"/>
<evidence type="ECO:0000256" key="3">
    <source>
        <dbReference type="SAM" id="SignalP"/>
    </source>
</evidence>
<keyword evidence="3" id="KW-0732">Signal</keyword>
<evidence type="ECO:0008006" key="6">
    <source>
        <dbReference type="Google" id="ProtNLM"/>
    </source>
</evidence>
<feature type="transmembrane region" description="Helical" evidence="2">
    <location>
        <begin position="74"/>
        <end position="95"/>
    </location>
</feature>